<reference evidence="2" key="1">
    <citation type="journal article" date="2019" name="Int. J. Syst. Evol. Microbiol.">
        <title>The Global Catalogue of Microorganisms (GCM) 10K type strain sequencing project: providing services to taxonomists for standard genome sequencing and annotation.</title>
        <authorList>
            <consortium name="The Broad Institute Genomics Platform"/>
            <consortium name="The Broad Institute Genome Sequencing Center for Infectious Disease"/>
            <person name="Wu L."/>
            <person name="Ma J."/>
        </authorList>
    </citation>
    <scope>NUCLEOTIDE SEQUENCE [LARGE SCALE GENOMIC DNA]</scope>
    <source>
        <strain evidence="2">TISTR 1827</strain>
    </source>
</reference>
<keyword evidence="2" id="KW-1185">Reference proteome</keyword>
<evidence type="ECO:0000313" key="1">
    <source>
        <dbReference type="EMBL" id="MFD2661418.1"/>
    </source>
</evidence>
<protein>
    <submittedName>
        <fullName evidence="1">Uncharacterized protein</fullName>
    </submittedName>
</protein>
<sequence>MNRNEPQIMKKERLKQFLARLEKDPSLGRHGRKPPALSELLQASGMPYSNGPLDISKLLAHALKQKGIDAGPEEMVEHVIQGGTIEQFLNRTKERIAT</sequence>
<gene>
    <name evidence="1" type="ORF">ACFSW5_14280</name>
</gene>
<accession>A0ABW5R0P8</accession>
<dbReference type="EMBL" id="JBHUMY010000013">
    <property type="protein sequence ID" value="MFD2661418.1"/>
    <property type="molecule type" value="Genomic_DNA"/>
</dbReference>
<proteinExistence type="predicted"/>
<organism evidence="1 2">
    <name type="scientific">Paenibacillus thailandensis</name>
    <dbReference type="NCBI Taxonomy" id="393250"/>
    <lineage>
        <taxon>Bacteria</taxon>
        <taxon>Bacillati</taxon>
        <taxon>Bacillota</taxon>
        <taxon>Bacilli</taxon>
        <taxon>Bacillales</taxon>
        <taxon>Paenibacillaceae</taxon>
        <taxon>Paenibacillus</taxon>
    </lineage>
</organism>
<comment type="caution">
    <text evidence="1">The sequence shown here is derived from an EMBL/GenBank/DDBJ whole genome shotgun (WGS) entry which is preliminary data.</text>
</comment>
<dbReference type="RefSeq" id="WP_379274229.1">
    <property type="nucleotide sequence ID" value="NZ_JBHUGT010000051.1"/>
</dbReference>
<name>A0ABW5R0P8_9BACL</name>
<evidence type="ECO:0000313" key="2">
    <source>
        <dbReference type="Proteomes" id="UP001597493"/>
    </source>
</evidence>
<dbReference type="Proteomes" id="UP001597493">
    <property type="component" value="Unassembled WGS sequence"/>
</dbReference>